<gene>
    <name evidence="2" type="ORF">CBRE1094_LOCUS16455</name>
</gene>
<dbReference type="SMART" id="SM00504">
    <property type="entry name" value="Ubox"/>
    <property type="match status" value="1"/>
</dbReference>
<evidence type="ECO:0000313" key="2">
    <source>
        <dbReference type="EMBL" id="CAD9452062.1"/>
    </source>
</evidence>
<dbReference type="EMBL" id="HBGU01030136">
    <property type="protein sequence ID" value="CAD9452062.1"/>
    <property type="molecule type" value="Transcribed_RNA"/>
</dbReference>
<dbReference type="PANTHER" id="PTHR22849:SF163">
    <property type="entry name" value="U-BOX DOMAIN-CONTAINING PROTEIN"/>
    <property type="match status" value="1"/>
</dbReference>
<dbReference type="GO" id="GO:0061630">
    <property type="term" value="F:ubiquitin protein ligase activity"/>
    <property type="evidence" value="ECO:0007669"/>
    <property type="project" value="InterPro"/>
</dbReference>
<dbReference type="PROSITE" id="PS51698">
    <property type="entry name" value="U_BOX"/>
    <property type="match status" value="1"/>
</dbReference>
<reference evidence="2" key="1">
    <citation type="submission" date="2021-01" db="EMBL/GenBank/DDBJ databases">
        <authorList>
            <person name="Corre E."/>
            <person name="Pelletier E."/>
            <person name="Niang G."/>
            <person name="Scheremetjew M."/>
            <person name="Finn R."/>
            <person name="Kale V."/>
            <person name="Holt S."/>
            <person name="Cochrane G."/>
            <person name="Meng A."/>
            <person name="Brown T."/>
            <person name="Cohen L."/>
        </authorList>
    </citation>
    <scope>NUCLEOTIDE SEQUENCE</scope>
    <source>
        <strain evidence="2">UTEX LB 985</strain>
    </source>
</reference>
<dbReference type="GO" id="GO:0046556">
    <property type="term" value="F:alpha-L-arabinofuranosidase activity"/>
    <property type="evidence" value="ECO:0007669"/>
    <property type="project" value="InterPro"/>
</dbReference>
<dbReference type="InterPro" id="IPR036195">
    <property type="entry name" value="AbfB_ABD_sf"/>
</dbReference>
<sequence length="924" mass="100386">MSDVDPHLKDVKTLLNLGLTVQQIRDLWEGMPGVTLDSVMAEAEKIFMESGTSKPAVCRGEPAVRRGASLGITLLKDLPPTEERLRQLLSKVNEDLESPPTKFQCPVSLELMSDPVLISSGHIFDRKSLYDDNGSFRFNRCPFTRQTLEYLVAFPVVSLKSEIVEYKMKRLDGVLEVVDRVVQMIGTQPSFRELCDELLSVASTVLESLGASVYHHRAARVYRNKLIVCAGDAEARLGVVQELAKYTSRDESDELAQIFAAEAARARATVMERWATSPASAAKFAVLLITTLGERGGALQTTEWVALLHELRSQEVRQAAAGAVEGRAAASAAPFESEAPLPDAVAPPTVVDAPGAVVVTLEAANHYGFSAPPVPERQDQLTNSRRMGAHEQFELRVLAEGELTLESAAHRGYFVAAAGGERVERMYGMQVYRVVLMRADESSGAPPRLRQVAARNGDDEPWFSIEPLEAPGYRLCHCDGRLWFFDRPANSERIFAQDATWRLHDIGRDTTISVPRATMVSSTPRSPMESILSALPPPSEARPAIAYWQLVLQASTPTTGLWRRAYVALVAAGAVQPAAAIDAFIAKADGSGSWLESAGGMLMDLAGLNRRAELPPFVADAPAYLRPPTFGPERNALVSYLADATLRIAKEKGHGALSVSGALGGVLGSKHAAGESADGLRAFLVSEGVSNQMAAEIVSALPVLPRSTEAAVSVPPAWLARLVGVSAAPEAMDFNVDVTSEEELSQSFPQIHTTEPDTLSVRDGMLIKRASRRQNSQLGDELNAGVPREYGATSVTYEINITCGRGRYNVGLGCYVGDGLQVRFVFHPGMGGGQFRLESSNGNVSSFNRNIGFTPPDWDGLQSNERGQRGTKFSIRLSVEGRHSVTLTHPTDPSLTFTAEFEDAELWTREMVQPQLWLTYDLAF</sequence>
<dbReference type="InterPro" id="IPR045185">
    <property type="entry name" value="PUB22/23/24-like"/>
</dbReference>
<protein>
    <recommendedName>
        <fullName evidence="1">U-box domain-containing protein</fullName>
    </recommendedName>
</protein>
<dbReference type="InterPro" id="IPR003613">
    <property type="entry name" value="Ubox_domain"/>
</dbReference>
<organism evidence="2">
    <name type="scientific">Haptolina brevifila</name>
    <dbReference type="NCBI Taxonomy" id="156173"/>
    <lineage>
        <taxon>Eukaryota</taxon>
        <taxon>Haptista</taxon>
        <taxon>Haptophyta</taxon>
        <taxon>Prymnesiophyceae</taxon>
        <taxon>Prymnesiales</taxon>
        <taxon>Prymnesiaceae</taxon>
        <taxon>Haptolina</taxon>
    </lineage>
</organism>
<proteinExistence type="predicted"/>
<evidence type="ECO:0000259" key="1">
    <source>
        <dbReference type="PROSITE" id="PS51698"/>
    </source>
</evidence>
<dbReference type="SUPFAM" id="SSF110221">
    <property type="entry name" value="AbfB domain"/>
    <property type="match status" value="1"/>
</dbReference>
<feature type="domain" description="U-box" evidence="1">
    <location>
        <begin position="98"/>
        <end position="173"/>
    </location>
</feature>
<dbReference type="PANTHER" id="PTHR22849">
    <property type="entry name" value="WDSAM1 PROTEIN"/>
    <property type="match status" value="1"/>
</dbReference>
<dbReference type="SUPFAM" id="SSF57850">
    <property type="entry name" value="RING/U-box"/>
    <property type="match status" value="1"/>
</dbReference>
<name>A0A7S2DE68_9EUKA</name>
<dbReference type="InterPro" id="IPR013083">
    <property type="entry name" value="Znf_RING/FYVE/PHD"/>
</dbReference>
<accession>A0A7S2DE68</accession>
<dbReference type="Gene3D" id="3.30.40.10">
    <property type="entry name" value="Zinc/RING finger domain, C3HC4 (zinc finger)"/>
    <property type="match status" value="1"/>
</dbReference>
<dbReference type="AlphaFoldDB" id="A0A7S2DE68"/>
<dbReference type="Pfam" id="PF04564">
    <property type="entry name" value="U-box"/>
    <property type="match status" value="1"/>
</dbReference>
<dbReference type="GO" id="GO:0046373">
    <property type="term" value="P:L-arabinose metabolic process"/>
    <property type="evidence" value="ECO:0007669"/>
    <property type="project" value="InterPro"/>
</dbReference>
<dbReference type="GO" id="GO:0016567">
    <property type="term" value="P:protein ubiquitination"/>
    <property type="evidence" value="ECO:0007669"/>
    <property type="project" value="InterPro"/>
</dbReference>